<evidence type="ECO:0000313" key="2">
    <source>
        <dbReference type="Proteomes" id="UP000552864"/>
    </source>
</evidence>
<gene>
    <name evidence="1" type="ORF">HGH91_07430</name>
</gene>
<dbReference type="AlphaFoldDB" id="A0A847S9H7"/>
<accession>A0A847S9H7</accession>
<dbReference type="EMBL" id="JABAHZ010000001">
    <property type="protein sequence ID" value="NLR78451.1"/>
    <property type="molecule type" value="Genomic_DNA"/>
</dbReference>
<proteinExistence type="predicted"/>
<keyword evidence="2" id="KW-1185">Reference proteome</keyword>
<dbReference type="Proteomes" id="UP000552864">
    <property type="component" value="Unassembled WGS sequence"/>
</dbReference>
<evidence type="ECO:0000313" key="1">
    <source>
        <dbReference type="EMBL" id="NLR78451.1"/>
    </source>
</evidence>
<protein>
    <recommendedName>
        <fullName evidence="3">CHAT domain-containing protein</fullName>
    </recommendedName>
</protein>
<dbReference type="RefSeq" id="WP_168737787.1">
    <property type="nucleotide sequence ID" value="NZ_JABAHZ010000001.1"/>
</dbReference>
<reference evidence="1 2" key="1">
    <citation type="submission" date="2020-04" db="EMBL/GenBank/DDBJ databases">
        <authorList>
            <person name="Yin C."/>
        </authorList>
    </citation>
    <scope>NUCLEOTIDE SEQUENCE [LARGE SCALE GENOMIC DNA]</scope>
    <source>
        <strain evidence="1 2">Ak56</strain>
    </source>
</reference>
<organism evidence="1 2">
    <name type="scientific">Chitinophaga eiseniae</name>
    <dbReference type="NCBI Taxonomy" id="634771"/>
    <lineage>
        <taxon>Bacteria</taxon>
        <taxon>Pseudomonadati</taxon>
        <taxon>Bacteroidota</taxon>
        <taxon>Chitinophagia</taxon>
        <taxon>Chitinophagales</taxon>
        <taxon>Chitinophagaceae</taxon>
        <taxon>Chitinophaga</taxon>
    </lineage>
</organism>
<name>A0A847S9H7_9BACT</name>
<evidence type="ECO:0008006" key="3">
    <source>
        <dbReference type="Google" id="ProtNLM"/>
    </source>
</evidence>
<sequence length="917" mass="103768">MSMPNAVKWIKLEFVRIHESMLTLNYEDSSGEKAIAWEAFQMLELEGWPEPLFIDPVLLQYIGIFVDKLPRLLGDEKESFSVFADIGGISLWPHLPLLRKDALIRQLLPVIIPRGADCQLYYFNKYILSKPAKNYRSRIGYGFVNGMLVDQLSDLISPEFPFERLSLFEGWSLYDILILGYWELMSILRTGGFNESNRLIIVIVSDVDYYDYQGDILNFIYETLKLLPVNSIILNSSTSQLRYLQQLFYGLANGVSLHEQLGSIREENLYPTHPILMSSPDGNLDFHFLPKKDNIFVTEAANERMSSTKGEKWILIDDDDNKSKNNDANIQEKGRKVDVAVEEGERPGKWLSKYSRIKRGAFYRLHVKIGQIGSHSLMTGKEPSIDPLLPDLKYEKGHEIDIVVFPKDFALKSASLQTIFLPLEGESKVATFDLVTPEEGKIASLRIGIFHRNVLLQSFILEARMAGWISFSLLPAISVRLDIANSEKFDNLSELKERSLFIGVNGNQNGTHSIFFKKEEVAEEIAGINQADIEAAQTQFCQLIRDIYGGQEVPRYNLKELEGRPLSESFYEDVRKLAKFGSGRYNLFFEPSKTPLGKKLKEIREISDQQITIARHQMDFAFPWAAIYDYPMPTDIKGSAPHPVCTGKPFDPGLYKDFYDASWQGCPHNPHYKCYCTSGFWGIRHRIEQLLTTNAATNSVMTLSVSANHRIIFSKNSTDQATIQLSSDLQSLPAQLTEMTYDKDLLSLLWDSKTRPLVLAVIGHLETNPINGEPDCSRIITFPKALWPAGLGTIPPEKWIYQQLLQNKIMRDDAWEGEPLPMVFLINCSSMAMNFNSLDSISKAFHTAGAAAIIGTEGTIHASIGTRFLKQVLEDLYLRQIELGEAIQAFNKGMFALGAPVAFIFTCFGNSNLKLVK</sequence>
<comment type="caution">
    <text evidence="1">The sequence shown here is derived from an EMBL/GenBank/DDBJ whole genome shotgun (WGS) entry which is preliminary data.</text>
</comment>